<dbReference type="PANTHER" id="PTHR33747:SF1">
    <property type="entry name" value="ADENYLATE CYCLASE-ASSOCIATED CAP C-TERMINAL DOMAIN-CONTAINING PROTEIN"/>
    <property type="match status" value="1"/>
</dbReference>
<dbReference type="Gene3D" id="3.10.450.50">
    <property type="match status" value="1"/>
</dbReference>
<protein>
    <submittedName>
        <fullName evidence="1">SEC-C motif-containing protein</fullName>
    </submittedName>
</protein>
<evidence type="ECO:0000313" key="1">
    <source>
        <dbReference type="EMBL" id="SFP64628.1"/>
    </source>
</evidence>
<evidence type="ECO:0000313" key="2">
    <source>
        <dbReference type="Proteomes" id="UP000198892"/>
    </source>
</evidence>
<accession>A0A1I5S1G5</accession>
<gene>
    <name evidence="1" type="ORF">SAMN05518683_10813</name>
</gene>
<dbReference type="Proteomes" id="UP000198892">
    <property type="component" value="Unassembled WGS sequence"/>
</dbReference>
<dbReference type="AlphaFoldDB" id="A0A1I5S1G5"/>
<dbReference type="RefSeq" id="WP_170841046.1">
    <property type="nucleotide sequence ID" value="NZ_FOXD01000008.1"/>
</dbReference>
<dbReference type="STRING" id="1884432.SAMN05518683_10813"/>
<reference evidence="2" key="1">
    <citation type="submission" date="2016-10" db="EMBL/GenBank/DDBJ databases">
        <authorList>
            <person name="Varghese N."/>
            <person name="Submissions S."/>
        </authorList>
    </citation>
    <scope>NUCLEOTIDE SEQUENCE [LARGE SCALE GENOMIC DNA]</scope>
    <source>
        <strain evidence="2">S7</strain>
    </source>
</reference>
<keyword evidence="2" id="KW-1185">Reference proteome</keyword>
<dbReference type="InterPro" id="IPR004027">
    <property type="entry name" value="SEC_C_motif"/>
</dbReference>
<proteinExistence type="predicted"/>
<dbReference type="PANTHER" id="PTHR33747">
    <property type="entry name" value="UPF0225 PROTEIN SCO1677"/>
    <property type="match status" value="1"/>
</dbReference>
<dbReference type="Pfam" id="PF02810">
    <property type="entry name" value="SEC-C"/>
    <property type="match status" value="1"/>
</dbReference>
<sequence>MSDASHDEVLEALEQLHSDMQEADKKRRQRMWKQPASYPCSLRDALTGITKQQMDGIRAELKLRNISNLKKVDLVEALVERIPQALPDQLRLLSGRQLRLLQTVDDDGRVPADEINFFEMHVLLIRGFVFPAVENRNQVVMMPKEVQKVFREHDTEALQQKTARNDDINLLIQGMLFYYGVMNILEVPEAVNAYLTEEEQVGAYECFTLIHKVMREDMTMVQNGNILADSDVTDPQQVLKEHKARPDLPYFPFTRQQLVQAGEDGVGETSPAADQFEQFLKEHYALDEMEAEDVVFHMEMMINDDVPMNDMLEEFQQWCEIPSAEVLQMVANQLTGLNNDTRQWILKGHTPNEAMQGKFGGGNVVPFPAGKRVGRNEPCPCGSGKKYKKCCGRR</sequence>
<name>A0A1I5S1G5_9BACI</name>
<dbReference type="SUPFAM" id="SSF103642">
    <property type="entry name" value="Sec-C motif"/>
    <property type="match status" value="1"/>
</dbReference>
<dbReference type="EMBL" id="FOXD01000008">
    <property type="protein sequence ID" value="SFP64628.1"/>
    <property type="molecule type" value="Genomic_DNA"/>
</dbReference>
<organism evidence="1 2">
    <name type="scientific">Salibacterium halotolerans</name>
    <dbReference type="NCBI Taxonomy" id="1884432"/>
    <lineage>
        <taxon>Bacteria</taxon>
        <taxon>Bacillati</taxon>
        <taxon>Bacillota</taxon>
        <taxon>Bacilli</taxon>
        <taxon>Bacillales</taxon>
        <taxon>Bacillaceae</taxon>
    </lineage>
</organism>